<feature type="region of interest" description="Disordered" evidence="4">
    <location>
        <begin position="1125"/>
        <end position="1165"/>
    </location>
</feature>
<dbReference type="EMBL" id="GG745338">
    <property type="protein sequence ID" value="KNE61388.1"/>
    <property type="molecule type" value="Genomic_DNA"/>
</dbReference>
<dbReference type="PANTHER" id="PTHR24126">
    <property type="entry name" value="ANKYRIN REPEAT, PH AND SEC7 DOMAIN CONTAINING PROTEIN SECG-RELATED"/>
    <property type="match status" value="1"/>
</dbReference>
<name>A0A0L0SFU8_ALLM3</name>
<dbReference type="PROSITE" id="PS50297">
    <property type="entry name" value="ANK_REP_REGION"/>
    <property type="match status" value="5"/>
</dbReference>
<gene>
    <name evidence="5" type="ORF">AMAG_06217</name>
</gene>
<reference evidence="5 6" key="1">
    <citation type="submission" date="2009-11" db="EMBL/GenBank/DDBJ databases">
        <title>Annotation of Allomyces macrogynus ATCC 38327.</title>
        <authorList>
            <consortium name="The Broad Institute Genome Sequencing Platform"/>
            <person name="Russ C."/>
            <person name="Cuomo C."/>
            <person name="Burger G."/>
            <person name="Gray M.W."/>
            <person name="Holland P.W.H."/>
            <person name="King N."/>
            <person name="Lang F.B.F."/>
            <person name="Roger A.J."/>
            <person name="Ruiz-Trillo I."/>
            <person name="Young S.K."/>
            <person name="Zeng Q."/>
            <person name="Gargeya S."/>
            <person name="Fitzgerald M."/>
            <person name="Haas B."/>
            <person name="Abouelleil A."/>
            <person name="Alvarado L."/>
            <person name="Arachchi H.M."/>
            <person name="Berlin A."/>
            <person name="Chapman S.B."/>
            <person name="Gearin G."/>
            <person name="Goldberg J."/>
            <person name="Griggs A."/>
            <person name="Gujja S."/>
            <person name="Hansen M."/>
            <person name="Heiman D."/>
            <person name="Howarth C."/>
            <person name="Larimer J."/>
            <person name="Lui A."/>
            <person name="MacDonald P.J.P."/>
            <person name="McCowen C."/>
            <person name="Montmayeur A."/>
            <person name="Murphy C."/>
            <person name="Neiman D."/>
            <person name="Pearson M."/>
            <person name="Priest M."/>
            <person name="Roberts A."/>
            <person name="Saif S."/>
            <person name="Shea T."/>
            <person name="Sisk P."/>
            <person name="Stolte C."/>
            <person name="Sykes S."/>
            <person name="Wortman J."/>
            <person name="Nusbaum C."/>
            <person name="Birren B."/>
        </authorList>
    </citation>
    <scope>NUCLEOTIDE SEQUENCE [LARGE SCALE GENOMIC DNA]</scope>
    <source>
        <strain evidence="5 6">ATCC 38327</strain>
    </source>
</reference>
<feature type="compositionally biased region" description="Basic and acidic residues" evidence="4">
    <location>
        <begin position="1214"/>
        <end position="1225"/>
    </location>
</feature>
<evidence type="ECO:0000256" key="2">
    <source>
        <dbReference type="ARBA" id="ARBA00023043"/>
    </source>
</evidence>
<feature type="region of interest" description="Disordered" evidence="4">
    <location>
        <begin position="1195"/>
        <end position="1225"/>
    </location>
</feature>
<organism evidence="5 6">
    <name type="scientific">Allomyces macrogynus (strain ATCC 38327)</name>
    <name type="common">Allomyces javanicus var. macrogynus</name>
    <dbReference type="NCBI Taxonomy" id="578462"/>
    <lineage>
        <taxon>Eukaryota</taxon>
        <taxon>Fungi</taxon>
        <taxon>Fungi incertae sedis</taxon>
        <taxon>Blastocladiomycota</taxon>
        <taxon>Blastocladiomycetes</taxon>
        <taxon>Blastocladiales</taxon>
        <taxon>Blastocladiaceae</taxon>
        <taxon>Allomyces</taxon>
    </lineage>
</organism>
<dbReference type="STRING" id="578462.A0A0L0SFU8"/>
<feature type="repeat" description="ANK" evidence="3">
    <location>
        <begin position="415"/>
        <end position="449"/>
    </location>
</feature>
<evidence type="ECO:0000313" key="5">
    <source>
        <dbReference type="EMBL" id="KNE61388.1"/>
    </source>
</evidence>
<feature type="non-terminal residue" evidence="5">
    <location>
        <position position="1"/>
    </location>
</feature>
<dbReference type="Pfam" id="PF00023">
    <property type="entry name" value="Ank"/>
    <property type="match status" value="1"/>
</dbReference>
<dbReference type="eggNOG" id="KOG4177">
    <property type="taxonomic scope" value="Eukaryota"/>
</dbReference>
<feature type="compositionally biased region" description="Low complexity" evidence="4">
    <location>
        <begin position="1125"/>
        <end position="1143"/>
    </location>
</feature>
<dbReference type="Pfam" id="PF13637">
    <property type="entry name" value="Ank_4"/>
    <property type="match status" value="1"/>
</dbReference>
<feature type="repeat" description="ANK" evidence="3">
    <location>
        <begin position="90"/>
        <end position="118"/>
    </location>
</feature>
<feature type="compositionally biased region" description="Low complexity" evidence="4">
    <location>
        <begin position="1009"/>
        <end position="1032"/>
    </location>
</feature>
<evidence type="ECO:0000256" key="1">
    <source>
        <dbReference type="ARBA" id="ARBA00022737"/>
    </source>
</evidence>
<dbReference type="OrthoDB" id="194358at2759"/>
<feature type="repeat" description="ANK" evidence="3">
    <location>
        <begin position="317"/>
        <end position="349"/>
    </location>
</feature>
<dbReference type="InterPro" id="IPR002110">
    <property type="entry name" value="Ankyrin_rpt"/>
</dbReference>
<reference evidence="5 6" key="2">
    <citation type="submission" date="2009-11" db="EMBL/GenBank/DDBJ databases">
        <title>The Genome Sequence of Allomyces macrogynus strain ATCC 38327.</title>
        <authorList>
            <consortium name="The Broad Institute Genome Sequencing Platform"/>
            <person name="Russ C."/>
            <person name="Cuomo C."/>
            <person name="Shea T."/>
            <person name="Young S.K."/>
            <person name="Zeng Q."/>
            <person name="Koehrsen M."/>
            <person name="Haas B."/>
            <person name="Borodovsky M."/>
            <person name="Guigo R."/>
            <person name="Alvarado L."/>
            <person name="Berlin A."/>
            <person name="Borenstein D."/>
            <person name="Chen Z."/>
            <person name="Engels R."/>
            <person name="Freedman E."/>
            <person name="Gellesch M."/>
            <person name="Goldberg J."/>
            <person name="Griggs A."/>
            <person name="Gujja S."/>
            <person name="Heiman D."/>
            <person name="Hepburn T."/>
            <person name="Howarth C."/>
            <person name="Jen D."/>
            <person name="Larson L."/>
            <person name="Lewis B."/>
            <person name="Mehta T."/>
            <person name="Park D."/>
            <person name="Pearson M."/>
            <person name="Roberts A."/>
            <person name="Saif S."/>
            <person name="Shenoy N."/>
            <person name="Sisk P."/>
            <person name="Stolte C."/>
            <person name="Sykes S."/>
            <person name="Walk T."/>
            <person name="White J."/>
            <person name="Yandava C."/>
            <person name="Burger G."/>
            <person name="Gray M.W."/>
            <person name="Holland P.W.H."/>
            <person name="King N."/>
            <person name="Lang F.B.F."/>
            <person name="Roger A.J."/>
            <person name="Ruiz-Trillo I."/>
            <person name="Lander E."/>
            <person name="Nusbaum C."/>
        </authorList>
    </citation>
    <scope>NUCLEOTIDE SEQUENCE [LARGE SCALE GENOMIC DNA]</scope>
    <source>
        <strain evidence="5 6">ATCC 38327</strain>
    </source>
</reference>
<dbReference type="Proteomes" id="UP000054350">
    <property type="component" value="Unassembled WGS sequence"/>
</dbReference>
<feature type="repeat" description="ANK" evidence="3">
    <location>
        <begin position="488"/>
        <end position="511"/>
    </location>
</feature>
<dbReference type="VEuPathDB" id="FungiDB:AMAG_06217"/>
<keyword evidence="6" id="KW-1185">Reference proteome</keyword>
<dbReference type="PROSITE" id="PS50088">
    <property type="entry name" value="ANK_REPEAT"/>
    <property type="match status" value="5"/>
</dbReference>
<keyword evidence="2 3" id="KW-0040">ANK repeat</keyword>
<accession>A0A0L0SFU8</accession>
<keyword evidence="1" id="KW-0677">Repeat</keyword>
<feature type="compositionally biased region" description="Basic and acidic residues" evidence="4">
    <location>
        <begin position="841"/>
        <end position="854"/>
    </location>
</feature>
<feature type="region of interest" description="Disordered" evidence="4">
    <location>
        <begin position="1000"/>
        <end position="1110"/>
    </location>
</feature>
<evidence type="ECO:0000313" key="6">
    <source>
        <dbReference type="Proteomes" id="UP000054350"/>
    </source>
</evidence>
<protein>
    <submittedName>
        <fullName evidence="5">Uncharacterized protein</fullName>
    </submittedName>
</protein>
<dbReference type="InterPro" id="IPR036770">
    <property type="entry name" value="Ankyrin_rpt-contain_sf"/>
</dbReference>
<evidence type="ECO:0000256" key="4">
    <source>
        <dbReference type="SAM" id="MobiDB-lite"/>
    </source>
</evidence>
<evidence type="ECO:0000256" key="3">
    <source>
        <dbReference type="PROSITE-ProRule" id="PRU00023"/>
    </source>
</evidence>
<dbReference type="Gene3D" id="1.25.40.20">
    <property type="entry name" value="Ankyrin repeat-containing domain"/>
    <property type="match status" value="5"/>
</dbReference>
<feature type="region of interest" description="Disordered" evidence="4">
    <location>
        <begin position="700"/>
        <end position="970"/>
    </location>
</feature>
<sequence length="1325" mass="137605">MAFLFQCCFSPTPPADPHEEIALVCHAAAAGDIKTVLTHKHDWAHLLSDASGSPVHYAVTANQHQVVAAMAAHVKSLPPAENPFNLPDKHGLTPLHWAVMITAVNPELLKALLDGNADWRIPVPTDQRNLLHLAIAKGDNAETLKCAVATLGREPAATLSAQPDAAGFTPVHAAIVRVDAPGEYVQVLAPVVQWTVVPGKQDAYLFFCIEKLAPAALAAVVAADPVAAHLRNAAGSHALHVIADVRDSASATALTNAYVQAVGGWTKTDLGMPDPARQLRSVPHIATAAQDTPLVDLLAQHVLESSCRTAFQVADSDGNTPLHTAAAFNSLSLVKLVAPHSVSAANKDGDHPIHLAATNGFLPVATFLAETFPDQINAANSSGWTPLHLACHGGHVSLIPPLARHGARLTSTDRDGNTPLHLAISARSRAPDVVHYLLEAGADANARNTRHQTPLHLAVAVAEHDTSVQLVALLLHAAAIDPAAKDRDGNTPLHVAVTHRHMVAVRFLLDHVPSSTAETVENGAGLAPVHVAVRESAVELVPVLAKGINHVSAVSRKSALDYALEGGNAAVIDAVRAAGGLVAADVPPPPAIVHVEKPNSKRLLAPRVDENDNDTMARYLKETAGDGSGDDEDPMAKYMGAAKGNTASDDEDPMAKYMGAHADDAAKPAVKDDDDPIARYMGKSRDDDDEDPIAKYLGVPAEEPAEPCAAVPTASDDNDPIARYMGVLSEKPTEAPRQAPAADDDDPIARYMGVPAEKPAEAPRQAPVADDDDLIARYMGVPSSEKNEVLSQALAAGRDTSTGVAATPNGDSSAHAPHESIADYVPDAQPDNTPIPDTDSSTDHMRPAKNDHVNGSEQALAARSALPGSMPLLASSRDHNLDAPVVDDPVPPNNPAAAEPVAPPSIDAEPSQPTDAAPSPAQVLDHPIDPIVSEPQLLTNSGPSVHASADLAGQTHLPGSTMPHLADGDVREVDAAMRRTPLPPSESQLAAASITVVTTGLPEEAGGKPSLDSALAPSPPSEAAAPELAMEPTMDQAPATDQAPSTALPEPAAEQAPDATVAELTQEPALSEAVPAPAPDQAPETTAADESPAPPVPDHEDPLPVFNADAVDADADALSVSFDLDRSASSAPPRMSASAVAASDDVEEPTATQLRSVTGSDAHLASADALADPVAASETDLRLLAEEFGVTEFFEEDDDKTSRLASPDALGESARSDPPREAAKAEMDMVVDPELAAMEARLRALEVEQAKLMDGISGELDGEVLDLLAAGGQEDGVAGSVADLDASESVGDVVARLAMEERMLLDALEQGDADGTDLKHVPTRA</sequence>
<feature type="compositionally biased region" description="Low complexity" evidence="4">
    <location>
        <begin position="700"/>
        <end position="712"/>
    </location>
</feature>
<feature type="compositionally biased region" description="Polar residues" evidence="4">
    <location>
        <begin position="1150"/>
        <end position="1159"/>
    </location>
</feature>
<dbReference type="Pfam" id="PF12796">
    <property type="entry name" value="Ank_2"/>
    <property type="match status" value="2"/>
</dbReference>
<dbReference type="SMART" id="SM00248">
    <property type="entry name" value="ANK"/>
    <property type="match status" value="10"/>
</dbReference>
<dbReference type="PRINTS" id="PR01415">
    <property type="entry name" value="ANKYRIN"/>
</dbReference>
<feature type="compositionally biased region" description="Polar residues" evidence="4">
    <location>
        <begin position="799"/>
        <end position="812"/>
    </location>
</feature>
<feature type="repeat" description="ANK" evidence="3">
    <location>
        <begin position="382"/>
        <end position="414"/>
    </location>
</feature>
<dbReference type="SUPFAM" id="SSF48403">
    <property type="entry name" value="Ankyrin repeat"/>
    <property type="match status" value="1"/>
</dbReference>
<proteinExistence type="predicted"/>